<organism evidence="1">
    <name type="scientific">viral metagenome</name>
    <dbReference type="NCBI Taxonomy" id="1070528"/>
    <lineage>
        <taxon>unclassified sequences</taxon>
        <taxon>metagenomes</taxon>
        <taxon>organismal metagenomes</taxon>
    </lineage>
</organism>
<dbReference type="AlphaFoldDB" id="A0A6C0CSX5"/>
<reference evidence="1" key="1">
    <citation type="journal article" date="2020" name="Nature">
        <title>Giant virus diversity and host interactions through global metagenomics.</title>
        <authorList>
            <person name="Schulz F."/>
            <person name="Roux S."/>
            <person name="Paez-Espino D."/>
            <person name="Jungbluth S."/>
            <person name="Walsh D.A."/>
            <person name="Denef V.J."/>
            <person name="McMahon K.D."/>
            <person name="Konstantinidis K.T."/>
            <person name="Eloe-Fadrosh E.A."/>
            <person name="Kyrpides N.C."/>
            <person name="Woyke T."/>
        </authorList>
    </citation>
    <scope>NUCLEOTIDE SEQUENCE</scope>
    <source>
        <strain evidence="1">GVMAG-M-3300021964-36</strain>
    </source>
</reference>
<protein>
    <submittedName>
        <fullName evidence="1">Uncharacterized protein</fullName>
    </submittedName>
</protein>
<accession>A0A6C0CSX5</accession>
<name>A0A6C0CSX5_9ZZZZ</name>
<sequence>MINPLKFLMKEVVQYKVQHNEIYLMIIHNENEYDEEIYKQIEELNRLEVYLREKVDFQKEKSINHDLFRIMSYQNKLLRYLCKKKGIRRSLDY</sequence>
<proteinExistence type="predicted"/>
<evidence type="ECO:0000313" key="1">
    <source>
        <dbReference type="EMBL" id="QHT07648.1"/>
    </source>
</evidence>
<dbReference type="EMBL" id="MN739484">
    <property type="protein sequence ID" value="QHT07648.1"/>
    <property type="molecule type" value="Genomic_DNA"/>
</dbReference>